<name>A0A6J7FPZ7_9ZZZZ</name>
<dbReference type="AntiFam" id="ANF00146">
    <property type="entry name" value="Shadow ORF (opposite fprA)"/>
</dbReference>
<gene>
    <name evidence="1" type="ORF">UFOPK3472_02285</name>
</gene>
<sequence>MPQQLQLLGDRVRQVVGAGQSYRHRIQCELAAIDGEIDIGDGQQSREFGHRECGLRHAAPTDDHHLSNGTVAQRFQGVGGDVGRGECVGVHGQDPGHVECDVAVADDDCAFV</sequence>
<dbReference type="AlphaFoldDB" id="A0A6J7FPZ7"/>
<evidence type="ECO:0000313" key="1">
    <source>
        <dbReference type="EMBL" id="CAB4897782.1"/>
    </source>
</evidence>
<protein>
    <submittedName>
        <fullName evidence="1">Unannotated protein</fullName>
    </submittedName>
</protein>
<reference evidence="1" key="1">
    <citation type="submission" date="2020-05" db="EMBL/GenBank/DDBJ databases">
        <authorList>
            <person name="Chiriac C."/>
            <person name="Salcher M."/>
            <person name="Ghai R."/>
            <person name="Kavagutti S V."/>
        </authorList>
    </citation>
    <scope>NUCLEOTIDE SEQUENCE</scope>
</reference>
<accession>A0A6J7FPZ7</accession>
<organism evidence="1">
    <name type="scientific">freshwater metagenome</name>
    <dbReference type="NCBI Taxonomy" id="449393"/>
    <lineage>
        <taxon>unclassified sequences</taxon>
        <taxon>metagenomes</taxon>
        <taxon>ecological metagenomes</taxon>
    </lineage>
</organism>
<dbReference type="EMBL" id="CAFBLX010000162">
    <property type="protein sequence ID" value="CAB4897782.1"/>
    <property type="molecule type" value="Genomic_DNA"/>
</dbReference>
<proteinExistence type="predicted"/>